<keyword evidence="2" id="KW-1185">Reference proteome</keyword>
<accession>A0ABT5F0T9</accession>
<comment type="caution">
    <text evidence="1">The sequence shown here is derived from an EMBL/GenBank/DDBJ whole genome shotgun (WGS) entry which is preliminary data.</text>
</comment>
<dbReference type="RefSeq" id="WP_271925070.1">
    <property type="nucleotide sequence ID" value="NZ_JAQNDO010000001.1"/>
</dbReference>
<name>A0ABT5F0T9_9BACT</name>
<reference evidence="1 2" key="1">
    <citation type="submission" date="2022-11" db="EMBL/GenBank/DDBJ databases">
        <title>Minimal conservation of predation-associated metabolite biosynthetic gene clusters underscores biosynthetic potential of Myxococcota including descriptions for ten novel species: Archangium lansinium sp. nov., Myxococcus landrumus sp. nov., Nannocystis bai.</title>
        <authorList>
            <person name="Ahearne A."/>
            <person name="Stevens C."/>
            <person name="Dowd S."/>
        </authorList>
    </citation>
    <scope>NUCLEOTIDE SEQUENCE [LARGE SCALE GENOMIC DNA]</scope>
    <source>
        <strain evidence="1 2">RJM3</strain>
    </source>
</reference>
<gene>
    <name evidence="1" type="ORF">POL67_35535</name>
</gene>
<protein>
    <submittedName>
        <fullName evidence="1">Uncharacterized protein</fullName>
    </submittedName>
</protein>
<proteinExistence type="predicted"/>
<dbReference type="Proteomes" id="UP001221411">
    <property type="component" value="Unassembled WGS sequence"/>
</dbReference>
<evidence type="ECO:0000313" key="2">
    <source>
        <dbReference type="Proteomes" id="UP001221411"/>
    </source>
</evidence>
<organism evidence="1 2">
    <name type="scientific">Polyangium mundeleinium</name>
    <dbReference type="NCBI Taxonomy" id="2995306"/>
    <lineage>
        <taxon>Bacteria</taxon>
        <taxon>Pseudomonadati</taxon>
        <taxon>Myxococcota</taxon>
        <taxon>Polyangia</taxon>
        <taxon>Polyangiales</taxon>
        <taxon>Polyangiaceae</taxon>
        <taxon>Polyangium</taxon>
    </lineage>
</organism>
<evidence type="ECO:0000313" key="1">
    <source>
        <dbReference type="EMBL" id="MDC0746695.1"/>
    </source>
</evidence>
<dbReference type="EMBL" id="JAQNDO010000001">
    <property type="protein sequence ID" value="MDC0746695.1"/>
    <property type="molecule type" value="Genomic_DNA"/>
</dbReference>
<sequence>MGRPHRVGMLDTKVTAVRFTEAELRELEAFRSWVGRTFGQNPPSRSALLRLAASVLYELRDDDAVQRVISAELDTL</sequence>